<evidence type="ECO:0008006" key="3">
    <source>
        <dbReference type="Google" id="ProtNLM"/>
    </source>
</evidence>
<dbReference type="EnsemblPlants" id="AET1Gv20095600.1">
    <property type="protein sequence ID" value="AET1Gv20095600.1"/>
    <property type="gene ID" value="AET1Gv20095600"/>
</dbReference>
<accession>A0A452XPL4</accession>
<reference evidence="1" key="5">
    <citation type="journal article" date="2021" name="G3 (Bethesda)">
        <title>Aegilops tauschii genome assembly Aet v5.0 features greater sequence contiguity and improved annotation.</title>
        <authorList>
            <person name="Wang L."/>
            <person name="Zhu T."/>
            <person name="Rodriguez J.C."/>
            <person name="Deal K.R."/>
            <person name="Dubcovsky J."/>
            <person name="McGuire P.E."/>
            <person name="Lux T."/>
            <person name="Spannagl M."/>
            <person name="Mayer K.F.X."/>
            <person name="Baldrich P."/>
            <person name="Meyers B.C."/>
            <person name="Huo N."/>
            <person name="Gu Y.Q."/>
            <person name="Zhou H."/>
            <person name="Devos K.M."/>
            <person name="Bennetzen J.L."/>
            <person name="Unver T."/>
            <person name="Budak H."/>
            <person name="Gulick P.J."/>
            <person name="Galiba G."/>
            <person name="Kalapos B."/>
            <person name="Nelson D.R."/>
            <person name="Li P."/>
            <person name="You F.M."/>
            <person name="Luo M.C."/>
            <person name="Dvorak J."/>
        </authorList>
    </citation>
    <scope>NUCLEOTIDE SEQUENCE [LARGE SCALE GENOMIC DNA]</scope>
    <source>
        <strain evidence="1">cv. AL8/78</strain>
    </source>
</reference>
<sequence length="115" mass="13199">MRPLLVNRVHLTMPHFQIKSKPNFLLFIDHHLQSALTTEGLSTRRNFIDPAVSKGCSDELMRTVKEICLTEEPTLRPLVEDVFWNLQFAALVQDDWSSEESPLSSSQIRAQSAEY</sequence>
<evidence type="ECO:0000313" key="2">
    <source>
        <dbReference type="Proteomes" id="UP000015105"/>
    </source>
</evidence>
<dbReference type="STRING" id="200361.A0A452XPL4"/>
<dbReference type="AlphaFoldDB" id="A0A452XPL4"/>
<keyword evidence="2" id="KW-1185">Reference proteome</keyword>
<name>A0A452XPL4_AEGTS</name>
<reference evidence="1" key="4">
    <citation type="submission" date="2019-03" db="UniProtKB">
        <authorList>
            <consortium name="EnsemblPlants"/>
        </authorList>
    </citation>
    <scope>IDENTIFICATION</scope>
</reference>
<protein>
    <recommendedName>
        <fullName evidence="3">Protein kinase domain-containing protein</fullName>
    </recommendedName>
</protein>
<proteinExistence type="predicted"/>
<reference evidence="2" key="1">
    <citation type="journal article" date="2014" name="Science">
        <title>Ancient hybridizations among the ancestral genomes of bread wheat.</title>
        <authorList>
            <consortium name="International Wheat Genome Sequencing Consortium,"/>
            <person name="Marcussen T."/>
            <person name="Sandve S.R."/>
            <person name="Heier L."/>
            <person name="Spannagl M."/>
            <person name="Pfeifer M."/>
            <person name="Jakobsen K.S."/>
            <person name="Wulff B.B."/>
            <person name="Steuernagel B."/>
            <person name="Mayer K.F."/>
            <person name="Olsen O.A."/>
        </authorList>
    </citation>
    <scope>NUCLEOTIDE SEQUENCE [LARGE SCALE GENOMIC DNA]</scope>
    <source>
        <strain evidence="2">cv. AL8/78</strain>
    </source>
</reference>
<reference evidence="1" key="3">
    <citation type="journal article" date="2017" name="Nature">
        <title>Genome sequence of the progenitor of the wheat D genome Aegilops tauschii.</title>
        <authorList>
            <person name="Luo M.C."/>
            <person name="Gu Y.Q."/>
            <person name="Puiu D."/>
            <person name="Wang H."/>
            <person name="Twardziok S.O."/>
            <person name="Deal K.R."/>
            <person name="Huo N."/>
            <person name="Zhu T."/>
            <person name="Wang L."/>
            <person name="Wang Y."/>
            <person name="McGuire P.E."/>
            <person name="Liu S."/>
            <person name="Long H."/>
            <person name="Ramasamy R.K."/>
            <person name="Rodriguez J.C."/>
            <person name="Van S.L."/>
            <person name="Yuan L."/>
            <person name="Wang Z."/>
            <person name="Xia Z."/>
            <person name="Xiao L."/>
            <person name="Anderson O.D."/>
            <person name="Ouyang S."/>
            <person name="Liang Y."/>
            <person name="Zimin A.V."/>
            <person name="Pertea G."/>
            <person name="Qi P."/>
            <person name="Bennetzen J.L."/>
            <person name="Dai X."/>
            <person name="Dawson M.W."/>
            <person name="Muller H.G."/>
            <person name="Kugler K."/>
            <person name="Rivarola-Duarte L."/>
            <person name="Spannagl M."/>
            <person name="Mayer K.F.X."/>
            <person name="Lu F.H."/>
            <person name="Bevan M.W."/>
            <person name="Leroy P."/>
            <person name="Li P."/>
            <person name="You F.M."/>
            <person name="Sun Q."/>
            <person name="Liu Z."/>
            <person name="Lyons E."/>
            <person name="Wicker T."/>
            <person name="Salzberg S.L."/>
            <person name="Devos K.M."/>
            <person name="Dvorak J."/>
        </authorList>
    </citation>
    <scope>NUCLEOTIDE SEQUENCE [LARGE SCALE GENOMIC DNA]</scope>
    <source>
        <strain evidence="1">cv. AL8/78</strain>
    </source>
</reference>
<reference evidence="2" key="2">
    <citation type="journal article" date="2017" name="Nat. Plants">
        <title>The Aegilops tauschii genome reveals multiple impacts of transposons.</title>
        <authorList>
            <person name="Zhao G."/>
            <person name="Zou C."/>
            <person name="Li K."/>
            <person name="Wang K."/>
            <person name="Li T."/>
            <person name="Gao L."/>
            <person name="Zhang X."/>
            <person name="Wang H."/>
            <person name="Yang Z."/>
            <person name="Liu X."/>
            <person name="Jiang W."/>
            <person name="Mao L."/>
            <person name="Kong X."/>
            <person name="Jiao Y."/>
            <person name="Jia J."/>
        </authorList>
    </citation>
    <scope>NUCLEOTIDE SEQUENCE [LARGE SCALE GENOMIC DNA]</scope>
    <source>
        <strain evidence="2">cv. AL8/78</strain>
    </source>
</reference>
<evidence type="ECO:0000313" key="1">
    <source>
        <dbReference type="EnsemblPlants" id="AET1Gv20095600.1"/>
    </source>
</evidence>
<organism evidence="1 2">
    <name type="scientific">Aegilops tauschii subsp. strangulata</name>
    <name type="common">Goatgrass</name>
    <dbReference type="NCBI Taxonomy" id="200361"/>
    <lineage>
        <taxon>Eukaryota</taxon>
        <taxon>Viridiplantae</taxon>
        <taxon>Streptophyta</taxon>
        <taxon>Embryophyta</taxon>
        <taxon>Tracheophyta</taxon>
        <taxon>Spermatophyta</taxon>
        <taxon>Magnoliopsida</taxon>
        <taxon>Liliopsida</taxon>
        <taxon>Poales</taxon>
        <taxon>Poaceae</taxon>
        <taxon>BOP clade</taxon>
        <taxon>Pooideae</taxon>
        <taxon>Triticodae</taxon>
        <taxon>Triticeae</taxon>
        <taxon>Triticinae</taxon>
        <taxon>Aegilops</taxon>
    </lineage>
</organism>
<dbReference type="Proteomes" id="UP000015105">
    <property type="component" value="Chromosome 1D"/>
</dbReference>
<dbReference type="Gramene" id="AET1Gv20095600.1">
    <property type="protein sequence ID" value="AET1Gv20095600.1"/>
    <property type="gene ID" value="AET1Gv20095600"/>
</dbReference>